<reference evidence="3 4" key="1">
    <citation type="submission" date="2024-06" db="EMBL/GenBank/DDBJ databases">
        <authorList>
            <person name="Kaempfer P."/>
            <person name="Viver T."/>
        </authorList>
    </citation>
    <scope>NUCLEOTIDE SEQUENCE [LARGE SCALE GENOMIC DNA]</scope>
    <source>
        <strain evidence="3 4">ST-64</strain>
    </source>
</reference>
<dbReference type="InterPro" id="IPR007963">
    <property type="entry name" value="Peptidase_M61_catalytic"/>
</dbReference>
<dbReference type="Gene3D" id="1.10.390.10">
    <property type="entry name" value="Neutral Protease Domain 2"/>
    <property type="match status" value="1"/>
</dbReference>
<dbReference type="PROSITE" id="PS50106">
    <property type="entry name" value="PDZ"/>
    <property type="match status" value="1"/>
</dbReference>
<dbReference type="InterPro" id="IPR024191">
    <property type="entry name" value="Peptidase_M61"/>
</dbReference>
<dbReference type="EMBL" id="JBELQC010000001">
    <property type="protein sequence ID" value="MFL9840885.1"/>
    <property type="molecule type" value="Genomic_DNA"/>
</dbReference>
<dbReference type="Pfam" id="PF17899">
    <property type="entry name" value="Peptidase_M61_N"/>
    <property type="match status" value="1"/>
</dbReference>
<dbReference type="InterPro" id="IPR027268">
    <property type="entry name" value="Peptidase_M4/M1_CTD_sf"/>
</dbReference>
<evidence type="ECO:0000313" key="4">
    <source>
        <dbReference type="Proteomes" id="UP001629244"/>
    </source>
</evidence>
<dbReference type="InterPro" id="IPR040756">
    <property type="entry name" value="Peptidase_M61_N"/>
</dbReference>
<dbReference type="InterPro" id="IPR001478">
    <property type="entry name" value="PDZ"/>
</dbReference>
<evidence type="ECO:0000256" key="1">
    <source>
        <dbReference type="SAM" id="SignalP"/>
    </source>
</evidence>
<gene>
    <name evidence="3" type="ORF">ABS767_07935</name>
</gene>
<feature type="domain" description="PDZ" evidence="2">
    <location>
        <begin position="519"/>
        <end position="603"/>
    </location>
</feature>
<evidence type="ECO:0000259" key="2">
    <source>
        <dbReference type="PROSITE" id="PS50106"/>
    </source>
</evidence>
<dbReference type="Pfam" id="PF05299">
    <property type="entry name" value="Peptidase_M61"/>
    <property type="match status" value="1"/>
</dbReference>
<feature type="signal peptide" evidence="1">
    <location>
        <begin position="1"/>
        <end position="20"/>
    </location>
</feature>
<dbReference type="PIRSF" id="PIRSF016493">
    <property type="entry name" value="Glycyl_aminpptds"/>
    <property type="match status" value="1"/>
</dbReference>
<feature type="chain" id="PRO_5046914236" evidence="1">
    <location>
        <begin position="21"/>
        <end position="638"/>
    </location>
</feature>
<keyword evidence="1" id="KW-0732">Signal</keyword>
<dbReference type="SMART" id="SM00228">
    <property type="entry name" value="PDZ"/>
    <property type="match status" value="1"/>
</dbReference>
<organism evidence="3 4">
    <name type="scientific">Sphingomonas plantiphila</name>
    <dbReference type="NCBI Taxonomy" id="3163295"/>
    <lineage>
        <taxon>Bacteria</taxon>
        <taxon>Pseudomonadati</taxon>
        <taxon>Pseudomonadota</taxon>
        <taxon>Alphaproteobacteria</taxon>
        <taxon>Sphingomonadales</taxon>
        <taxon>Sphingomonadaceae</taxon>
        <taxon>Sphingomonas</taxon>
    </lineage>
</organism>
<dbReference type="Gene3D" id="2.30.42.10">
    <property type="match status" value="1"/>
</dbReference>
<name>A0ABW8YNY9_9SPHN</name>
<protein>
    <submittedName>
        <fullName evidence="3">Peptidase M61</fullName>
    </submittedName>
</protein>
<comment type="caution">
    <text evidence="3">The sequence shown here is derived from an EMBL/GenBank/DDBJ whole genome shotgun (WGS) entry which is preliminary data.</text>
</comment>
<dbReference type="InterPro" id="IPR036034">
    <property type="entry name" value="PDZ_sf"/>
</dbReference>
<evidence type="ECO:0000313" key="3">
    <source>
        <dbReference type="EMBL" id="MFL9840885.1"/>
    </source>
</evidence>
<proteinExistence type="predicted"/>
<keyword evidence="4" id="KW-1185">Reference proteome</keyword>
<dbReference type="Proteomes" id="UP001629244">
    <property type="component" value="Unassembled WGS sequence"/>
</dbReference>
<dbReference type="SUPFAM" id="SSF50156">
    <property type="entry name" value="PDZ domain-like"/>
    <property type="match status" value="1"/>
</dbReference>
<dbReference type="Gene3D" id="2.60.40.3650">
    <property type="match status" value="1"/>
</dbReference>
<accession>A0ABW8YNY9</accession>
<sequence length="638" mass="70861">MRRAFALTALLLATPMSLGAATAQNSAPQPLPFDNRIPEARDVAYPGTMTVKVDATDIRQAIYRVKQTISVADAGPMVLMMPAWLPGKHAARGEIEKLAGLKITANGKLVPWKRDTVDVWAFHVDVPTGAKQLDLEFQFLGATDRDQGRVSIAPTMLNLQFEQVSLYPAGYFTRRIPVAAAVTYPAGWTAVSGLPARKVGDAYVYQTTDYETLIDSPVFAGKYYREFKLSDRVDLNVFADEPEELDAKPEQVAAHKGLVEQAVKLFGAQHYDQYEFLLAISDEMGGIGLEHHRSSENGVGPGYFTKWSEGPGSRNLLPHEFVHSWNGKFRRGADAWTPDFRTPMRDSMLWVYEGQTQFWGYVLQARSGIVSKEDTLDMLANIAASLDNRPARSWRPLIDTTNDPVISARRPKGWVSWQRSEDYYNEGLLIWLEADAKLRELSGGKKSMDDFARAFFGMRDGDWGVLTYDLDNVVATLNGVQPYDWANFLKSRVYDVAPKAPLAGFTQNGYRLVYTDEPTAAFKNNEKRRNMVDLSYSIGITVGKGGSVSSVTWDSPAFDAGLDLGDTIVAVGGREYSDDRLKDAITAAKTAKAPIKLLVKSGTRYRETTIDYRDGLRYPRLEKIGTGEGGLDRLLSAR</sequence>
<dbReference type="RefSeq" id="WP_408077806.1">
    <property type="nucleotide sequence ID" value="NZ_JBELQC010000001.1"/>
</dbReference>